<evidence type="ECO:0000256" key="5">
    <source>
        <dbReference type="ARBA" id="ARBA00023163"/>
    </source>
</evidence>
<dbReference type="EMBL" id="FN648375">
    <property type="protein sequence ID" value="CBJ48299.1"/>
    <property type="molecule type" value="Genomic_DNA"/>
</dbReference>
<keyword evidence="10" id="KW-1185">Reference proteome</keyword>
<evidence type="ECO:0000259" key="7">
    <source>
        <dbReference type="Pfam" id="PF04542"/>
    </source>
</evidence>
<keyword evidence="5" id="KW-0804">Transcription</keyword>
<dbReference type="GO" id="GO:0006352">
    <property type="term" value="P:DNA-templated transcription initiation"/>
    <property type="evidence" value="ECO:0007669"/>
    <property type="project" value="InterPro"/>
</dbReference>
<evidence type="ECO:0000256" key="4">
    <source>
        <dbReference type="ARBA" id="ARBA00023125"/>
    </source>
</evidence>
<dbReference type="GO" id="GO:0016987">
    <property type="term" value="F:sigma factor activity"/>
    <property type="evidence" value="ECO:0007669"/>
    <property type="project" value="UniProtKB-KW"/>
</dbReference>
<dbReference type="PRINTS" id="PR00046">
    <property type="entry name" value="SIGMA70FCT"/>
</dbReference>
<dbReference type="InterPro" id="IPR014284">
    <property type="entry name" value="RNA_pol_sigma-70_dom"/>
</dbReference>
<dbReference type="InterPro" id="IPR050239">
    <property type="entry name" value="Sigma-70_RNA_pol_init_factors"/>
</dbReference>
<reference evidence="9 10" key="1">
    <citation type="journal article" date="2010" name="Nature">
        <title>The Ectocarpus genome and the independent evolution of multicellularity in brown algae.</title>
        <authorList>
            <person name="Cock J.M."/>
            <person name="Sterck L."/>
            <person name="Rouze P."/>
            <person name="Scornet D."/>
            <person name="Allen A.E."/>
            <person name="Amoutzias G."/>
            <person name="Anthouard V."/>
            <person name="Artiguenave F."/>
            <person name="Aury J.M."/>
            <person name="Badger J.H."/>
            <person name="Beszteri B."/>
            <person name="Billiau K."/>
            <person name="Bonnet E."/>
            <person name="Bothwell J.H."/>
            <person name="Bowler C."/>
            <person name="Boyen C."/>
            <person name="Brownlee C."/>
            <person name="Carrano C.J."/>
            <person name="Charrier B."/>
            <person name="Cho G.Y."/>
            <person name="Coelho S.M."/>
            <person name="Collen J."/>
            <person name="Corre E."/>
            <person name="Da Silva C."/>
            <person name="Delage L."/>
            <person name="Delaroque N."/>
            <person name="Dittami S.M."/>
            <person name="Doulbeau S."/>
            <person name="Elias M."/>
            <person name="Farnham G."/>
            <person name="Gachon C.M."/>
            <person name="Gschloessl B."/>
            <person name="Heesch S."/>
            <person name="Jabbari K."/>
            <person name="Jubin C."/>
            <person name="Kawai H."/>
            <person name="Kimura K."/>
            <person name="Kloareg B."/>
            <person name="Kupper F.C."/>
            <person name="Lang D."/>
            <person name="Le Bail A."/>
            <person name="Leblanc C."/>
            <person name="Lerouge P."/>
            <person name="Lohr M."/>
            <person name="Lopez P.J."/>
            <person name="Martens C."/>
            <person name="Maumus F."/>
            <person name="Michel G."/>
            <person name="Miranda-Saavedra D."/>
            <person name="Morales J."/>
            <person name="Moreau H."/>
            <person name="Motomura T."/>
            <person name="Nagasato C."/>
            <person name="Napoli C.A."/>
            <person name="Nelson D.R."/>
            <person name="Nyvall-Collen P."/>
            <person name="Peters A.F."/>
            <person name="Pommier C."/>
            <person name="Potin P."/>
            <person name="Poulain J."/>
            <person name="Quesneville H."/>
            <person name="Read B."/>
            <person name="Rensing S.A."/>
            <person name="Ritter A."/>
            <person name="Rousvoal S."/>
            <person name="Samanta M."/>
            <person name="Samson G."/>
            <person name="Schroeder D.C."/>
            <person name="Segurens B."/>
            <person name="Strittmatter M."/>
            <person name="Tonon T."/>
            <person name="Tregear J.W."/>
            <person name="Valentin K."/>
            <person name="von Dassow P."/>
            <person name="Yamagishi T."/>
            <person name="Van de Peer Y."/>
            <person name="Wincker P."/>
        </authorList>
    </citation>
    <scope>NUCLEOTIDE SEQUENCE [LARGE SCALE GENOMIC DNA]</scope>
    <source>
        <strain evidence="10">Ec32 / CCAP1310/4</strain>
    </source>
</reference>
<comment type="similarity">
    <text evidence="1">Belongs to the sigma-70 factor family.</text>
</comment>
<dbReference type="PANTHER" id="PTHR30603:SF47">
    <property type="entry name" value="RNA POLYMERASE SIGMA FACTOR SIGD, CHLOROPLASTIC"/>
    <property type="match status" value="1"/>
</dbReference>
<dbReference type="Gene3D" id="1.20.120.1810">
    <property type="match status" value="1"/>
</dbReference>
<evidence type="ECO:0000313" key="10">
    <source>
        <dbReference type="Proteomes" id="UP000002630"/>
    </source>
</evidence>
<sequence length="381" mass="41339">MTRWFGDSSCYASTVPPGYRRLRRFTKTQLKNKVRGGGANPVTSSSTTDWRDLTKEEETALCELIIENRRIQDLQVELERKESRPVTVQEWAVAAGHPSAHQLMAALQEGRKAQRTLALCHQGLVRSVAYRYKQVSRNLSLDDLTQEGNVGLLEAVEKFDSTKGTRFSSYAVFRIKASVLRAIADKDRLVRVPVHAQDAAMRILAASHALQLESGGDVPTDAQLAVALGMPEASVALYRKSLLPQNIADLDNPALPSSPQGRGGSGAAGGGSLGGRVGGEQWPWEASQLAQAHVVRRDMMRAMQACLSPTEERALRLRFGLGGAEKEGAVADGGGALTFKEIGRTMELSAEGIRKMVFRSIAKLQASDEANGLLLSYADLI</sequence>
<dbReference type="SUPFAM" id="SSF88946">
    <property type="entry name" value="Sigma2 domain of RNA polymerase sigma factors"/>
    <property type="match status" value="1"/>
</dbReference>
<dbReference type="OrthoDB" id="206108at2759"/>
<dbReference type="eggNOG" id="ENOG502QVXR">
    <property type="taxonomic scope" value="Eukaryota"/>
</dbReference>
<feature type="domain" description="RNA polymerase sigma-70 region 4" evidence="8">
    <location>
        <begin position="306"/>
        <end position="365"/>
    </location>
</feature>
<dbReference type="STRING" id="2880.D7FPW8"/>
<dbReference type="InParanoid" id="D7FPW8"/>
<dbReference type="OMA" id="AFFKEMA"/>
<dbReference type="InterPro" id="IPR000943">
    <property type="entry name" value="RNA_pol_sigma70"/>
</dbReference>
<evidence type="ECO:0000256" key="2">
    <source>
        <dbReference type="ARBA" id="ARBA00023015"/>
    </source>
</evidence>
<evidence type="ECO:0000256" key="6">
    <source>
        <dbReference type="SAM" id="MobiDB-lite"/>
    </source>
</evidence>
<dbReference type="NCBIfam" id="TIGR02937">
    <property type="entry name" value="sigma70-ECF"/>
    <property type="match status" value="1"/>
</dbReference>
<dbReference type="GO" id="GO:0003677">
    <property type="term" value="F:DNA binding"/>
    <property type="evidence" value="ECO:0007669"/>
    <property type="project" value="UniProtKB-KW"/>
</dbReference>
<evidence type="ECO:0000313" key="9">
    <source>
        <dbReference type="EMBL" id="CBJ48299.1"/>
    </source>
</evidence>
<dbReference type="InterPro" id="IPR036388">
    <property type="entry name" value="WH-like_DNA-bd_sf"/>
</dbReference>
<dbReference type="EMBL" id="FN649727">
    <property type="protein sequence ID" value="CBJ48299.1"/>
    <property type="molecule type" value="Genomic_DNA"/>
</dbReference>
<evidence type="ECO:0000256" key="3">
    <source>
        <dbReference type="ARBA" id="ARBA00023082"/>
    </source>
</evidence>
<dbReference type="PANTHER" id="PTHR30603">
    <property type="entry name" value="RNA POLYMERASE SIGMA FACTOR RPO"/>
    <property type="match status" value="1"/>
</dbReference>
<feature type="compositionally biased region" description="Gly residues" evidence="6">
    <location>
        <begin position="261"/>
        <end position="274"/>
    </location>
</feature>
<dbReference type="InterPro" id="IPR013324">
    <property type="entry name" value="RNA_pol_sigma_r3/r4-like"/>
</dbReference>
<dbReference type="InterPro" id="IPR013325">
    <property type="entry name" value="RNA_pol_sigma_r2"/>
</dbReference>
<gene>
    <name evidence="9" type="ORF">Esi_0002_0017</name>
</gene>
<dbReference type="InterPro" id="IPR007627">
    <property type="entry name" value="RNA_pol_sigma70_r2"/>
</dbReference>
<proteinExistence type="inferred from homology"/>
<evidence type="ECO:0000256" key="1">
    <source>
        <dbReference type="ARBA" id="ARBA00007788"/>
    </source>
</evidence>
<keyword evidence="3" id="KW-0731">Sigma factor</keyword>
<evidence type="ECO:0000259" key="8">
    <source>
        <dbReference type="Pfam" id="PF04545"/>
    </source>
</evidence>
<feature type="region of interest" description="Disordered" evidence="6">
    <location>
        <begin position="250"/>
        <end position="274"/>
    </location>
</feature>
<accession>D7FPW8</accession>
<dbReference type="Pfam" id="PF04545">
    <property type="entry name" value="Sigma70_r4"/>
    <property type="match status" value="1"/>
</dbReference>
<keyword evidence="4" id="KW-0238">DNA-binding</keyword>
<organism evidence="9 10">
    <name type="scientific">Ectocarpus siliculosus</name>
    <name type="common">Brown alga</name>
    <name type="synonym">Conferva siliculosa</name>
    <dbReference type="NCBI Taxonomy" id="2880"/>
    <lineage>
        <taxon>Eukaryota</taxon>
        <taxon>Sar</taxon>
        <taxon>Stramenopiles</taxon>
        <taxon>Ochrophyta</taxon>
        <taxon>PX clade</taxon>
        <taxon>Phaeophyceae</taxon>
        <taxon>Ectocarpales</taxon>
        <taxon>Ectocarpaceae</taxon>
        <taxon>Ectocarpus</taxon>
    </lineage>
</organism>
<protein>
    <submittedName>
        <fullName evidence="9">RpoD</fullName>
    </submittedName>
</protein>
<name>D7FPW8_ECTSI</name>
<keyword evidence="2" id="KW-0805">Transcription regulation</keyword>
<dbReference type="Pfam" id="PF04542">
    <property type="entry name" value="Sigma70_r2"/>
    <property type="match status" value="1"/>
</dbReference>
<dbReference type="SUPFAM" id="SSF88659">
    <property type="entry name" value="Sigma3 and sigma4 domains of RNA polymerase sigma factors"/>
    <property type="match status" value="1"/>
</dbReference>
<dbReference type="Gene3D" id="1.10.10.10">
    <property type="entry name" value="Winged helix-like DNA-binding domain superfamily/Winged helix DNA-binding domain"/>
    <property type="match status" value="2"/>
</dbReference>
<feature type="domain" description="RNA polymerase sigma-70 region 2" evidence="7">
    <location>
        <begin position="120"/>
        <end position="188"/>
    </location>
</feature>
<dbReference type="Proteomes" id="UP000002630">
    <property type="component" value="Linkage Group LG02"/>
</dbReference>
<dbReference type="InterPro" id="IPR007630">
    <property type="entry name" value="RNA_pol_sigma70_r4"/>
</dbReference>
<dbReference type="AlphaFoldDB" id="D7FPW8"/>